<evidence type="ECO:0000256" key="8">
    <source>
        <dbReference type="ARBA" id="ARBA00049427"/>
    </source>
</evidence>
<evidence type="ECO:0000256" key="4">
    <source>
        <dbReference type="ARBA" id="ARBA00022989"/>
    </source>
</evidence>
<dbReference type="Pfam" id="PF02544">
    <property type="entry name" value="Steroid_dh"/>
    <property type="match status" value="1"/>
</dbReference>
<dbReference type="PANTHER" id="PTHR14624:SF0">
    <property type="entry name" value="POLYPRENOL REDUCTASE"/>
    <property type="match status" value="1"/>
</dbReference>
<dbReference type="InterPro" id="IPR039698">
    <property type="entry name" value="Dfg10/SRD5A3"/>
</dbReference>
<evidence type="ECO:0000256" key="2">
    <source>
        <dbReference type="ARBA" id="ARBA00012522"/>
    </source>
</evidence>
<comment type="similarity">
    <text evidence="6 9">Belongs to the steroid 5-alpha reductase family. Polyprenal reductase subfamily.</text>
</comment>
<sequence length="258" mass="29974">VPRRYFTHFYVWGSVWNTSLLIAFTCRTVSTLSLFDNQNSTPPQSTATKQKPLLQAEIDVFLTLSLLVCQTVRRLLECVCVTRHSQRKMHVVHYVLGFYFYTAVGPTAMLHLNRDGHELTNYPFSILWRYAVALVVFVWASYHQYNCHQILANLRRSNNFSSQRNNVADTHPPKPPQTLRVGIPHGDWFALVSCPHYLAEILIYCSLLVVQAGSLTMLLPCWFVAFVLGLSARQMHNWYLDKFDDYPKNRKRIIPYIF</sequence>
<gene>
    <name evidence="11" type="ORF">GBAR_LOCUS13369</name>
</gene>
<keyword evidence="9" id="KW-0256">Endoplasmic reticulum</keyword>
<evidence type="ECO:0000256" key="1">
    <source>
        <dbReference type="ARBA" id="ARBA00004127"/>
    </source>
</evidence>
<dbReference type="AlphaFoldDB" id="A0AA35WQE6"/>
<protein>
    <recommendedName>
        <fullName evidence="7 9">Polyprenal reductase</fullName>
        <ecNumber evidence="2 9">1.3.1.94</ecNumber>
    </recommendedName>
</protein>
<feature type="domain" description="3-oxo-5-alpha-steroid 4-dehydrogenase C-terminal" evidence="10">
    <location>
        <begin position="88"/>
        <end position="258"/>
    </location>
</feature>
<reference evidence="11" key="1">
    <citation type="submission" date="2023-03" db="EMBL/GenBank/DDBJ databases">
        <authorList>
            <person name="Steffen K."/>
            <person name="Cardenas P."/>
        </authorList>
    </citation>
    <scope>NUCLEOTIDE SEQUENCE</scope>
</reference>
<keyword evidence="9" id="KW-0560">Oxidoreductase</keyword>
<comment type="pathway">
    <text evidence="9">Protein modification; protein glycosylation.</text>
</comment>
<comment type="caution">
    <text evidence="11">The sequence shown here is derived from an EMBL/GenBank/DDBJ whole genome shotgun (WGS) entry which is preliminary data.</text>
</comment>
<dbReference type="GO" id="GO:0160198">
    <property type="term" value="F:polyprenal reductase activity"/>
    <property type="evidence" value="ECO:0007669"/>
    <property type="project" value="UniProtKB-EC"/>
</dbReference>
<name>A0AA35WQE6_GEOBA</name>
<dbReference type="Proteomes" id="UP001174909">
    <property type="component" value="Unassembled WGS sequence"/>
</dbReference>
<dbReference type="Gene3D" id="1.20.120.1630">
    <property type="match status" value="1"/>
</dbReference>
<evidence type="ECO:0000256" key="6">
    <source>
        <dbReference type="ARBA" id="ARBA00046320"/>
    </source>
</evidence>
<feature type="transmembrane region" description="Helical" evidence="9">
    <location>
        <begin position="188"/>
        <end position="209"/>
    </location>
</feature>
<dbReference type="InterPro" id="IPR001104">
    <property type="entry name" value="3-oxo-5_a-steroid_4-DH_C"/>
</dbReference>
<dbReference type="GO" id="GO:0016095">
    <property type="term" value="P:polyprenol catabolic process"/>
    <property type="evidence" value="ECO:0007669"/>
    <property type="project" value="UniProtKB-UniRule"/>
</dbReference>
<evidence type="ECO:0000313" key="12">
    <source>
        <dbReference type="Proteomes" id="UP001174909"/>
    </source>
</evidence>
<dbReference type="GO" id="GO:0003865">
    <property type="term" value="F:3-oxo-5-alpha-steroid 4-dehydrogenase activity"/>
    <property type="evidence" value="ECO:0007669"/>
    <property type="project" value="TreeGrafter"/>
</dbReference>
<dbReference type="PANTHER" id="PTHR14624">
    <property type="entry name" value="DFG10 PROTEIN"/>
    <property type="match status" value="1"/>
</dbReference>
<comment type="catalytic activity">
    <reaction evidence="8 9">
        <text>a di-trans,poly-cis-dolichal + NADP(+) = a di-trans,poly-cis-polyprenal + NADPH + H(+)</text>
        <dbReference type="Rhea" id="RHEA:80727"/>
        <dbReference type="Rhea" id="RHEA-COMP:19536"/>
        <dbReference type="Rhea" id="RHEA-COMP:19537"/>
        <dbReference type="ChEBI" id="CHEBI:15378"/>
        <dbReference type="ChEBI" id="CHEBI:57783"/>
        <dbReference type="ChEBI" id="CHEBI:58349"/>
        <dbReference type="ChEBI" id="CHEBI:231623"/>
        <dbReference type="ChEBI" id="CHEBI:231637"/>
        <dbReference type="EC" id="1.3.1.94"/>
    </reaction>
    <physiologicalReaction direction="right-to-left" evidence="8 9">
        <dbReference type="Rhea" id="RHEA:80729"/>
    </physiologicalReaction>
</comment>
<dbReference type="PROSITE" id="PS50244">
    <property type="entry name" value="S5A_REDUCTASE"/>
    <property type="match status" value="1"/>
</dbReference>
<keyword evidence="12" id="KW-1185">Reference proteome</keyword>
<organism evidence="11 12">
    <name type="scientific">Geodia barretti</name>
    <name type="common">Barrett's horny sponge</name>
    <dbReference type="NCBI Taxonomy" id="519541"/>
    <lineage>
        <taxon>Eukaryota</taxon>
        <taxon>Metazoa</taxon>
        <taxon>Porifera</taxon>
        <taxon>Demospongiae</taxon>
        <taxon>Heteroscleromorpha</taxon>
        <taxon>Tetractinellida</taxon>
        <taxon>Astrophorina</taxon>
        <taxon>Geodiidae</taxon>
        <taxon>Geodia</taxon>
    </lineage>
</organism>
<keyword evidence="3 9" id="KW-0812">Transmembrane</keyword>
<dbReference type="GO" id="GO:0102389">
    <property type="term" value="F:polyprenol reductase activity"/>
    <property type="evidence" value="ECO:0007669"/>
    <property type="project" value="UniProtKB-UniRule"/>
</dbReference>
<accession>A0AA35WQE6</accession>
<evidence type="ECO:0000256" key="5">
    <source>
        <dbReference type="ARBA" id="ARBA00023136"/>
    </source>
</evidence>
<feature type="transmembrane region" description="Helical" evidence="9">
    <location>
        <begin position="215"/>
        <end position="232"/>
    </location>
</feature>
<feature type="transmembrane region" description="Helical" evidence="9">
    <location>
        <begin position="122"/>
        <end position="142"/>
    </location>
</feature>
<feature type="non-terminal residue" evidence="11">
    <location>
        <position position="1"/>
    </location>
</feature>
<feature type="non-terminal residue" evidence="11">
    <location>
        <position position="258"/>
    </location>
</feature>
<comment type="function">
    <text evidence="9">Plays a key role in early steps of protein N-linked glycosylation by being involved in the conversion of polyprenol into dolichol. Acts as a polyprenal reductase that mediates the reduction of polyprenal into dolichal in a NADP-dependent mechanism. Dolichols are required for the synthesis of dolichol-linked monosaccharides and the oligosaccharide precursor used for N-glycosylation.</text>
</comment>
<dbReference type="GO" id="GO:0006488">
    <property type="term" value="P:dolichol-linked oligosaccharide biosynthetic process"/>
    <property type="evidence" value="ECO:0007669"/>
    <property type="project" value="UniProtKB-UniRule"/>
</dbReference>
<evidence type="ECO:0000313" key="11">
    <source>
        <dbReference type="EMBL" id="CAI8022840.1"/>
    </source>
</evidence>
<keyword evidence="5 9" id="KW-0472">Membrane</keyword>
<evidence type="ECO:0000256" key="3">
    <source>
        <dbReference type="ARBA" id="ARBA00022692"/>
    </source>
</evidence>
<feature type="transmembrane region" description="Helical" evidence="9">
    <location>
        <begin position="91"/>
        <end position="110"/>
    </location>
</feature>
<evidence type="ECO:0000259" key="10">
    <source>
        <dbReference type="Pfam" id="PF02544"/>
    </source>
</evidence>
<proteinExistence type="inferred from homology"/>
<evidence type="ECO:0000256" key="9">
    <source>
        <dbReference type="RuleBase" id="RU367081"/>
    </source>
</evidence>
<keyword evidence="4 9" id="KW-1133">Transmembrane helix</keyword>
<dbReference type="EC" id="1.3.1.94" evidence="2 9"/>
<keyword evidence="9" id="KW-0521">NADP</keyword>
<evidence type="ECO:0000256" key="7">
    <source>
        <dbReference type="ARBA" id="ARBA00047186"/>
    </source>
</evidence>
<comment type="subcellular location">
    <subcellularLocation>
        <location evidence="1">Endomembrane system</location>
        <topology evidence="1">Multi-pass membrane protein</topology>
    </subcellularLocation>
    <subcellularLocation>
        <location evidence="9">Endoplasmic reticulum membrane</location>
    </subcellularLocation>
</comment>
<dbReference type="GO" id="GO:0005789">
    <property type="term" value="C:endoplasmic reticulum membrane"/>
    <property type="evidence" value="ECO:0007669"/>
    <property type="project" value="UniProtKB-SubCell"/>
</dbReference>
<dbReference type="EMBL" id="CASHTH010001979">
    <property type="protein sequence ID" value="CAI8022840.1"/>
    <property type="molecule type" value="Genomic_DNA"/>
</dbReference>